<comment type="pathway">
    <text evidence="1 6">Protein modification; peptidyl-diphthamide biosynthesis.</text>
</comment>
<dbReference type="PIRSF" id="PIRSF036432">
    <property type="entry name" value="Diphthine_synth"/>
    <property type="match status" value="1"/>
</dbReference>
<feature type="binding site" evidence="6 7">
    <location>
        <position position="96"/>
    </location>
    <ligand>
        <name>S-adenosyl-L-methionine</name>
        <dbReference type="ChEBI" id="CHEBI:59789"/>
    </ligand>
</feature>
<keyword evidence="5 6" id="KW-0949">S-adenosyl-L-methionine</keyword>
<organism evidence="9 10">
    <name type="scientific">Aeropyrum pernix</name>
    <dbReference type="NCBI Taxonomy" id="56636"/>
    <lineage>
        <taxon>Archaea</taxon>
        <taxon>Thermoproteota</taxon>
        <taxon>Thermoprotei</taxon>
        <taxon>Desulfurococcales</taxon>
        <taxon>Desulfurococcaceae</taxon>
        <taxon>Aeropyrum</taxon>
    </lineage>
</organism>
<name>A0A401H959_AERPX</name>
<comment type="function">
    <text evidence="6">S-adenosyl-L-methionine-dependent methyltransferase that catalyzes the trimethylation of the amino group of the modified target histidine residue in translation elongation factor 2 (EF-2), to form an intermediate called diphthine. The three successive methylation reactions represent the second step of diphthamide biosynthesis.</text>
</comment>
<feature type="binding site" evidence="6 7">
    <location>
        <position position="173"/>
    </location>
    <ligand>
        <name>S-adenosyl-L-methionine</name>
        <dbReference type="ChEBI" id="CHEBI:59789"/>
    </ligand>
</feature>
<dbReference type="HAMAP" id="MF_01084">
    <property type="entry name" value="Diphthine_synth"/>
    <property type="match status" value="1"/>
</dbReference>
<comment type="similarity">
    <text evidence="2 6">Belongs to the diphthine synthase family.</text>
</comment>
<evidence type="ECO:0000256" key="2">
    <source>
        <dbReference type="ARBA" id="ARBA00006729"/>
    </source>
</evidence>
<dbReference type="PANTHER" id="PTHR10882:SF0">
    <property type="entry name" value="DIPHTHINE METHYL ESTER SYNTHASE"/>
    <property type="match status" value="1"/>
</dbReference>
<evidence type="ECO:0000256" key="5">
    <source>
        <dbReference type="ARBA" id="ARBA00022691"/>
    </source>
</evidence>
<dbReference type="Gene3D" id="3.40.1010.10">
    <property type="entry name" value="Cobalt-precorrin-4 Transmethylase, Domain 1"/>
    <property type="match status" value="1"/>
</dbReference>
<dbReference type="RefSeq" id="WP_131159999.1">
    <property type="nucleotide sequence ID" value="NZ_BDMD01000037.1"/>
</dbReference>
<feature type="binding site" evidence="6 7">
    <location>
        <position position="93"/>
    </location>
    <ligand>
        <name>S-adenosyl-L-methionine</name>
        <dbReference type="ChEBI" id="CHEBI:59789"/>
    </ligand>
</feature>
<dbReference type="InterPro" id="IPR035996">
    <property type="entry name" value="4pyrrol_Methylase_sf"/>
</dbReference>
<keyword evidence="4 6" id="KW-0808">Transferase</keyword>
<dbReference type="NCBIfam" id="TIGR00522">
    <property type="entry name" value="dph5"/>
    <property type="match status" value="1"/>
</dbReference>
<reference evidence="9 10" key="1">
    <citation type="submission" date="2017-02" db="EMBL/GenBank/DDBJ databases">
        <title>isolation and characterization of a novel temperate virus Aeropyrum globular virus 1 infecting hyperthermophilic archaeon Aeropyrum.</title>
        <authorList>
            <person name="Yumiya M."/>
            <person name="Yoshida T."/>
            <person name="Sako Y."/>
        </authorList>
    </citation>
    <scope>NUCLEOTIDE SEQUENCE [LARGE SCALE GENOMIC DNA]</scope>
    <source>
        <strain evidence="9 10">YK1-12-2013</strain>
    </source>
</reference>
<feature type="binding site" evidence="6 7">
    <location>
        <position position="220"/>
    </location>
    <ligand>
        <name>S-adenosyl-L-methionine</name>
        <dbReference type="ChEBI" id="CHEBI:59789"/>
    </ligand>
</feature>
<dbReference type="PANTHER" id="PTHR10882">
    <property type="entry name" value="DIPHTHINE SYNTHASE"/>
    <property type="match status" value="1"/>
</dbReference>
<dbReference type="Proteomes" id="UP000291213">
    <property type="component" value="Unassembled WGS sequence"/>
</dbReference>
<feature type="binding site" evidence="6 7">
    <location>
        <begin position="121"/>
        <end position="122"/>
    </location>
    <ligand>
        <name>S-adenosyl-L-methionine</name>
        <dbReference type="ChEBI" id="CHEBI:59789"/>
    </ligand>
</feature>
<evidence type="ECO:0000256" key="7">
    <source>
        <dbReference type="PIRSR" id="PIRSR036432-1"/>
    </source>
</evidence>
<dbReference type="InterPro" id="IPR000878">
    <property type="entry name" value="4pyrrol_Mease"/>
</dbReference>
<comment type="caution">
    <text evidence="9">The sequence shown here is derived from an EMBL/GenBank/DDBJ whole genome shotgun (WGS) entry which is preliminary data.</text>
</comment>
<comment type="subunit">
    <text evidence="6">Homodimer.</text>
</comment>
<dbReference type="InterPro" id="IPR014777">
    <property type="entry name" value="4pyrrole_Mease_sub1"/>
</dbReference>
<dbReference type="Pfam" id="PF00590">
    <property type="entry name" value="TP_methylase"/>
    <property type="match status" value="1"/>
</dbReference>
<keyword evidence="3 6" id="KW-0489">Methyltransferase</keyword>
<feature type="domain" description="Tetrapyrrole methylase" evidence="8">
    <location>
        <begin position="10"/>
        <end position="194"/>
    </location>
</feature>
<dbReference type="SUPFAM" id="SSF53790">
    <property type="entry name" value="Tetrapyrrole methylase"/>
    <property type="match status" value="1"/>
</dbReference>
<evidence type="ECO:0000256" key="3">
    <source>
        <dbReference type="ARBA" id="ARBA00022603"/>
    </source>
</evidence>
<accession>A0A401H959</accession>
<comment type="catalytic activity">
    <reaction evidence="6">
        <text>2-[(3S)-amino-3-carboxypropyl]-L-histidyl-[translation elongation factor 2] + 3 S-adenosyl-L-methionine = diphthine-[translation elongation factor 2] + 3 S-adenosyl-L-homocysteine + 3 H(+)</text>
        <dbReference type="Rhea" id="RHEA:36415"/>
        <dbReference type="Rhea" id="RHEA-COMP:9749"/>
        <dbReference type="Rhea" id="RHEA-COMP:10172"/>
        <dbReference type="ChEBI" id="CHEBI:15378"/>
        <dbReference type="ChEBI" id="CHEBI:57856"/>
        <dbReference type="ChEBI" id="CHEBI:59789"/>
        <dbReference type="ChEBI" id="CHEBI:73995"/>
        <dbReference type="ChEBI" id="CHEBI:82696"/>
        <dbReference type="EC" id="2.1.1.98"/>
    </reaction>
</comment>
<gene>
    <name evidence="6" type="primary">dphB</name>
    <name evidence="9" type="ORF">apy_07100</name>
</gene>
<evidence type="ECO:0000259" key="8">
    <source>
        <dbReference type="Pfam" id="PF00590"/>
    </source>
</evidence>
<dbReference type="AlphaFoldDB" id="A0A401H959"/>
<dbReference type="GO" id="GO:0032259">
    <property type="term" value="P:methylation"/>
    <property type="evidence" value="ECO:0007669"/>
    <property type="project" value="UniProtKB-KW"/>
</dbReference>
<feature type="binding site" evidence="6 7">
    <location>
        <position position="245"/>
    </location>
    <ligand>
        <name>S-adenosyl-L-methionine</name>
        <dbReference type="ChEBI" id="CHEBI:59789"/>
    </ligand>
</feature>
<evidence type="ECO:0000256" key="4">
    <source>
        <dbReference type="ARBA" id="ARBA00022679"/>
    </source>
</evidence>
<evidence type="ECO:0000313" key="10">
    <source>
        <dbReference type="Proteomes" id="UP000291213"/>
    </source>
</evidence>
<dbReference type="GO" id="GO:0004164">
    <property type="term" value="F:diphthine synthase activity"/>
    <property type="evidence" value="ECO:0007669"/>
    <property type="project" value="UniProtKB-UniRule"/>
</dbReference>
<proteinExistence type="inferred from homology"/>
<dbReference type="Gene3D" id="3.30.950.10">
    <property type="entry name" value="Methyltransferase, Cobalt-precorrin-4 Transmethylase, Domain 2"/>
    <property type="match status" value="1"/>
</dbReference>
<dbReference type="CDD" id="cd11647">
    <property type="entry name" value="DHP5_DphB"/>
    <property type="match status" value="1"/>
</dbReference>
<protein>
    <recommendedName>
        <fullName evidence="6">Diphthine synthase</fullName>
        <ecNumber evidence="6">2.1.1.98</ecNumber>
    </recommendedName>
    <alternativeName>
        <fullName evidence="6">Diphthamide biosynthesis methyltransferase</fullName>
    </alternativeName>
</protein>
<dbReference type="InterPro" id="IPR004551">
    <property type="entry name" value="Dphthn_synthase"/>
</dbReference>
<dbReference type="GO" id="GO:0017183">
    <property type="term" value="P:protein histidyl modification to diphthamide"/>
    <property type="evidence" value="ECO:0007669"/>
    <property type="project" value="UniProtKB-UniRule"/>
</dbReference>
<evidence type="ECO:0000313" key="9">
    <source>
        <dbReference type="EMBL" id="GBF08985.1"/>
    </source>
</evidence>
<dbReference type="UniPathway" id="UPA00559"/>
<dbReference type="OrthoDB" id="39139at2157"/>
<evidence type="ECO:0000256" key="1">
    <source>
        <dbReference type="ARBA" id="ARBA00005156"/>
    </source>
</evidence>
<dbReference type="EMBL" id="BDMD01000037">
    <property type="protein sequence ID" value="GBF08985.1"/>
    <property type="molecule type" value="Genomic_DNA"/>
</dbReference>
<dbReference type="EC" id="2.1.1.98" evidence="6"/>
<comment type="caution">
    <text evidence="6">Lacks conserved residue(s) required for the propagation of feature annotation.</text>
</comment>
<evidence type="ECO:0000256" key="6">
    <source>
        <dbReference type="HAMAP-Rule" id="MF_01084"/>
    </source>
</evidence>
<dbReference type="InterPro" id="IPR014776">
    <property type="entry name" value="4pyrrole_Mease_sub2"/>
</dbReference>
<sequence length="294" mass="31561">MARGREAVTLLLVGWGYAPGMQTLEALDAVRRADIVYVESYTMPGSSWLYKSVVEAAGEARVVEASRRDLEERSREIVSRALDAVVAVVTAGDPMVATTHSSLAAEALEAGVAVRYIPGVSGVQAARGATMLSFYRFGGTVTLPGPWRGVTPISVARRIYLNLCAGLHTTALLDVDERGVQLSPAQGVSLLLEADREYAREAGAPPLLARLPSVLVEAGAGGGHRVLYWSSLERLSTAEVEEGVYSIVIPARLSGVEEWLLAAASGQRRPLEYDRSVYEAVEENCKKGVYMEPV</sequence>